<dbReference type="SMART" id="SM01009">
    <property type="entry name" value="AlkA_N"/>
    <property type="match status" value="1"/>
</dbReference>
<dbReference type="InterPro" id="IPR010316">
    <property type="entry name" value="AlkA_N"/>
</dbReference>
<dbReference type="SUPFAM" id="SSF48150">
    <property type="entry name" value="DNA-glycosylase"/>
    <property type="match status" value="1"/>
</dbReference>
<name>A0A376D9H4_ECOLX</name>
<reference evidence="3 4" key="1">
    <citation type="submission" date="2018-06" db="EMBL/GenBank/DDBJ databases">
        <authorList>
            <consortium name="Pathogen Informatics"/>
            <person name="Doyle S."/>
        </authorList>
    </citation>
    <scope>NUCLEOTIDE SEQUENCE [LARGE SCALE GENOMIC DNA]</scope>
    <source>
        <strain evidence="3 4">NCTC10767</strain>
    </source>
</reference>
<accession>A0A376D9H4</accession>
<gene>
    <name evidence="3" type="primary">alkA</name>
    <name evidence="3" type="ORF">NCTC10767_03434</name>
</gene>
<keyword evidence="3" id="KW-0326">Glycosidase</keyword>
<feature type="domain" description="DNA-3-methyladenine glycosylase AlkA N-terminal" evidence="2">
    <location>
        <begin position="1"/>
        <end position="112"/>
    </location>
</feature>
<dbReference type="EMBL" id="UFXW01000004">
    <property type="protein sequence ID" value="STC84921.1"/>
    <property type="molecule type" value="Genomic_DNA"/>
</dbReference>
<dbReference type="Gene3D" id="3.30.310.20">
    <property type="entry name" value="DNA-3-methyladenine glycosylase AlkA, N-terminal domain"/>
    <property type="match status" value="1"/>
</dbReference>
<dbReference type="InterPro" id="IPR037046">
    <property type="entry name" value="AlkA_N_sf"/>
</dbReference>
<dbReference type="FunFam" id="3.30.310.20:FF:000002">
    <property type="entry name" value="DNA-3-methyladenine glycosylase 2"/>
    <property type="match status" value="1"/>
</dbReference>
<evidence type="ECO:0000313" key="3">
    <source>
        <dbReference type="EMBL" id="STC84921.1"/>
    </source>
</evidence>
<dbReference type="GO" id="GO:0006281">
    <property type="term" value="P:DNA repair"/>
    <property type="evidence" value="ECO:0007669"/>
    <property type="project" value="InterPro"/>
</dbReference>
<dbReference type="Proteomes" id="UP000254647">
    <property type="component" value="Unassembled WGS sequence"/>
</dbReference>
<dbReference type="Pfam" id="PF06029">
    <property type="entry name" value="AlkA_N"/>
    <property type="match status" value="1"/>
</dbReference>
<dbReference type="AlphaFoldDB" id="A0A376D9H4"/>
<protein>
    <submittedName>
        <fullName evidence="3">3-methyladenine DNA glycosylase</fullName>
        <ecNumber evidence="3">3.2.2.21</ecNumber>
    </submittedName>
</protein>
<feature type="region of interest" description="Disordered" evidence="1">
    <location>
        <begin position="179"/>
        <end position="206"/>
    </location>
</feature>
<dbReference type="InterPro" id="IPR011257">
    <property type="entry name" value="DNA_glycosylase"/>
</dbReference>
<dbReference type="Gene3D" id="1.10.340.30">
    <property type="entry name" value="Hypothetical protein, domain 2"/>
    <property type="match status" value="1"/>
</dbReference>
<dbReference type="EC" id="3.2.2.21" evidence="3"/>
<keyword evidence="3" id="KW-0378">Hydrolase</keyword>
<proteinExistence type="predicted"/>
<sequence>MYTLNWQPPYDWSWMLGFLAARAVSGVETVADSYYARSLAVGEYRGVVTAIPDIARHTLHINLSAGLEPVAAECMAKMSRLLDLQCNPQIVNGALGKLGAARPGLRLPGCVDAFEQGVRAILGQLVSVAMAAKLTAKVAQLYGERLDDFPEYICFPTPQRLAAADPQAIKSVRHAVETGRGTDSSGKCGAGGHLTNDNTGRRRTSDENAANFSGYRALDGELFRFAWLAGERCFPAG</sequence>
<dbReference type="GO" id="GO:0003905">
    <property type="term" value="F:alkylbase DNA N-glycosylase activity"/>
    <property type="evidence" value="ECO:0007669"/>
    <property type="project" value="UniProtKB-EC"/>
</dbReference>
<dbReference type="SUPFAM" id="SSF55945">
    <property type="entry name" value="TATA-box binding protein-like"/>
    <property type="match status" value="1"/>
</dbReference>
<organism evidence="3 4">
    <name type="scientific">Escherichia coli</name>
    <dbReference type="NCBI Taxonomy" id="562"/>
    <lineage>
        <taxon>Bacteria</taxon>
        <taxon>Pseudomonadati</taxon>
        <taxon>Pseudomonadota</taxon>
        <taxon>Gammaproteobacteria</taxon>
        <taxon>Enterobacterales</taxon>
        <taxon>Enterobacteriaceae</taxon>
        <taxon>Escherichia</taxon>
    </lineage>
</organism>
<dbReference type="NCBIfam" id="NF007641">
    <property type="entry name" value="PRK10308.1"/>
    <property type="match status" value="1"/>
</dbReference>
<evidence type="ECO:0000313" key="4">
    <source>
        <dbReference type="Proteomes" id="UP000254647"/>
    </source>
</evidence>
<evidence type="ECO:0000259" key="2">
    <source>
        <dbReference type="SMART" id="SM01009"/>
    </source>
</evidence>
<evidence type="ECO:0000256" key="1">
    <source>
        <dbReference type="SAM" id="MobiDB-lite"/>
    </source>
</evidence>